<evidence type="ECO:0000256" key="4">
    <source>
        <dbReference type="ARBA" id="ARBA00022679"/>
    </source>
</evidence>
<gene>
    <name evidence="10" type="ORF">BCV70DRAFT_200217</name>
</gene>
<reference evidence="10 11" key="1">
    <citation type="journal article" date="2018" name="Mol. Biol. Evol.">
        <title>Broad Genomic Sampling Reveals a Smut Pathogenic Ancestry of the Fungal Clade Ustilaginomycotina.</title>
        <authorList>
            <person name="Kijpornyongpan T."/>
            <person name="Mondo S.J."/>
            <person name="Barry K."/>
            <person name="Sandor L."/>
            <person name="Lee J."/>
            <person name="Lipzen A."/>
            <person name="Pangilinan J."/>
            <person name="LaButti K."/>
            <person name="Hainaut M."/>
            <person name="Henrissat B."/>
            <person name="Grigoriev I.V."/>
            <person name="Spatafora J.W."/>
            <person name="Aime M.C."/>
        </authorList>
    </citation>
    <scope>NUCLEOTIDE SEQUENCE [LARGE SCALE GENOMIC DNA]</scope>
    <source>
        <strain evidence="10 11">MCA 3645</strain>
    </source>
</reference>
<name>A0A317XP09_9BASI</name>
<keyword evidence="6" id="KW-0677">Repeat</keyword>
<keyword evidence="3" id="KW-0637">Prenyltransferase</keyword>
<feature type="compositionally biased region" description="Acidic residues" evidence="8">
    <location>
        <begin position="313"/>
        <end position="328"/>
    </location>
</feature>
<dbReference type="InParanoid" id="A0A317XP09"/>
<accession>A0A317XP09</accession>
<dbReference type="Proteomes" id="UP000246740">
    <property type="component" value="Unassembled WGS sequence"/>
</dbReference>
<dbReference type="OrthoDB" id="24893at2759"/>
<dbReference type="Gene3D" id="1.50.10.20">
    <property type="match status" value="1"/>
</dbReference>
<comment type="cofactor">
    <cofactor evidence="1">
        <name>Zn(2+)</name>
        <dbReference type="ChEBI" id="CHEBI:29105"/>
    </cofactor>
</comment>
<evidence type="ECO:0000256" key="1">
    <source>
        <dbReference type="ARBA" id="ARBA00001947"/>
    </source>
</evidence>
<evidence type="ECO:0000256" key="5">
    <source>
        <dbReference type="ARBA" id="ARBA00022723"/>
    </source>
</evidence>
<feature type="region of interest" description="Disordered" evidence="8">
    <location>
        <begin position="80"/>
        <end position="110"/>
    </location>
</feature>
<evidence type="ECO:0000256" key="6">
    <source>
        <dbReference type="ARBA" id="ARBA00022737"/>
    </source>
</evidence>
<dbReference type="STRING" id="1882483.A0A317XP09"/>
<dbReference type="AlphaFoldDB" id="A0A317XP09"/>
<comment type="similarity">
    <text evidence="2">Belongs to the protein prenyltransferase subunit beta family.</text>
</comment>
<keyword evidence="5" id="KW-0479">Metal-binding</keyword>
<keyword evidence="11" id="KW-1185">Reference proteome</keyword>
<feature type="compositionally biased region" description="Basic and acidic residues" evidence="8">
    <location>
        <begin position="179"/>
        <end position="191"/>
    </location>
</feature>
<dbReference type="InterPro" id="IPR045089">
    <property type="entry name" value="PGGT1B-like"/>
</dbReference>
<evidence type="ECO:0000313" key="11">
    <source>
        <dbReference type="Proteomes" id="UP000246740"/>
    </source>
</evidence>
<dbReference type="SUPFAM" id="SSF48239">
    <property type="entry name" value="Terpenoid cyclases/Protein prenyltransferases"/>
    <property type="match status" value="1"/>
</dbReference>
<dbReference type="Pfam" id="PF00432">
    <property type="entry name" value="Prenyltrans"/>
    <property type="match status" value="1"/>
</dbReference>
<dbReference type="GO" id="GO:0004662">
    <property type="term" value="F:CAAX-protein geranylgeranyltransferase activity"/>
    <property type="evidence" value="ECO:0007669"/>
    <property type="project" value="TreeGrafter"/>
</dbReference>
<evidence type="ECO:0000256" key="3">
    <source>
        <dbReference type="ARBA" id="ARBA00022602"/>
    </source>
</evidence>
<evidence type="ECO:0000259" key="9">
    <source>
        <dbReference type="Pfam" id="PF00432"/>
    </source>
</evidence>
<dbReference type="GO" id="GO:0005953">
    <property type="term" value="C:CAAX-protein geranylgeranyltransferase complex"/>
    <property type="evidence" value="ECO:0007669"/>
    <property type="project" value="TreeGrafter"/>
</dbReference>
<feature type="region of interest" description="Disordered" evidence="8">
    <location>
        <begin position="411"/>
        <end position="448"/>
    </location>
</feature>
<feature type="domain" description="Prenyltransferase alpha-alpha toroid" evidence="9">
    <location>
        <begin position="11"/>
        <end position="467"/>
    </location>
</feature>
<protein>
    <submittedName>
        <fullName evidence="10">Terpenoid cyclases/Protein prenyltransferase</fullName>
    </submittedName>
</protein>
<feature type="compositionally biased region" description="Low complexity" evidence="8">
    <location>
        <begin position="83"/>
        <end position="107"/>
    </location>
</feature>
<dbReference type="GO" id="GO:0046872">
    <property type="term" value="F:metal ion binding"/>
    <property type="evidence" value="ECO:0007669"/>
    <property type="project" value="UniProtKB-KW"/>
</dbReference>
<feature type="region of interest" description="Disordered" evidence="8">
    <location>
        <begin position="156"/>
        <end position="191"/>
    </location>
</feature>
<dbReference type="InterPro" id="IPR001330">
    <property type="entry name" value="Prenyltrans"/>
</dbReference>
<dbReference type="EMBL" id="KZ819193">
    <property type="protein sequence ID" value="PWZ00045.1"/>
    <property type="molecule type" value="Genomic_DNA"/>
</dbReference>
<evidence type="ECO:0000256" key="2">
    <source>
        <dbReference type="ARBA" id="ARBA00010497"/>
    </source>
</evidence>
<proteinExistence type="inferred from homology"/>
<keyword evidence="7" id="KW-0862">Zinc</keyword>
<evidence type="ECO:0000256" key="8">
    <source>
        <dbReference type="SAM" id="MobiDB-lite"/>
    </source>
</evidence>
<keyword evidence="4 10" id="KW-0808">Transferase</keyword>
<dbReference type="PANTHER" id="PTHR11774">
    <property type="entry name" value="GERANYLGERANYL TRANSFERASE TYPE BETA SUBUNIT"/>
    <property type="match status" value="1"/>
</dbReference>
<feature type="compositionally biased region" description="Low complexity" evidence="8">
    <location>
        <begin position="168"/>
        <end position="177"/>
    </location>
</feature>
<evidence type="ECO:0000256" key="7">
    <source>
        <dbReference type="ARBA" id="ARBA00022833"/>
    </source>
</evidence>
<sequence length="485" mass="53506">MSDPVEPRRSLERSKHVSFFLRCLRLLPQPYTSADVQRMTLGYFALGALDLLSSLDRIPSQERLELVDWVYAQQSPDGGFAGSPSTASSSSSYSTTTTITTAATTATKRSREKYARPNVAMTYSALLILAILRDDFSRLDRTQLLSFLHSLQCPLEGSFTDEPPPPTASSSCSSSSPRADSEIRTSTARDKDVDVDRDPRFTYCALAIADMLGDFDSIDTDRAYTYLASCQRYDGGFGANSTQESHSGMSYCCLAGLEILERFNRRRKDSSSMNVKADASRYDVEAAVSFLVHRQVEPLLAPAAVAGNGNEPQDNDDEEEEEEEEEEDKPSWKGGFQGRTAKLPPDVCYSFWNGASLSLLNQHGLIDAASDTAYVLSCQSVVGGISKVPADHPDLLHSYLGLAALSLHFHSQSQSQHQHQHQHQAQDQNIQQDQQQDGQDDSNLLPDLDLDPDLELGLDLKPLDPVLNCTLETRAWISSHLGRPE</sequence>
<organism evidence="10 11">
    <name type="scientific">Testicularia cyperi</name>
    <dbReference type="NCBI Taxonomy" id="1882483"/>
    <lineage>
        <taxon>Eukaryota</taxon>
        <taxon>Fungi</taxon>
        <taxon>Dikarya</taxon>
        <taxon>Basidiomycota</taxon>
        <taxon>Ustilaginomycotina</taxon>
        <taxon>Ustilaginomycetes</taxon>
        <taxon>Ustilaginales</taxon>
        <taxon>Anthracoideaceae</taxon>
        <taxon>Testicularia</taxon>
    </lineage>
</organism>
<feature type="region of interest" description="Disordered" evidence="8">
    <location>
        <begin position="302"/>
        <end position="338"/>
    </location>
</feature>
<dbReference type="PANTHER" id="PTHR11774:SF4">
    <property type="entry name" value="GERANYLGERANYL TRANSFERASE TYPE-1 SUBUNIT BETA"/>
    <property type="match status" value="1"/>
</dbReference>
<feature type="compositionally biased region" description="Low complexity" evidence="8">
    <location>
        <begin position="411"/>
        <end position="447"/>
    </location>
</feature>
<dbReference type="InterPro" id="IPR008930">
    <property type="entry name" value="Terpenoid_cyclase/PrenylTrfase"/>
</dbReference>
<dbReference type="FunCoup" id="A0A317XP09">
    <property type="interactions" value="222"/>
</dbReference>
<evidence type="ECO:0000313" key="10">
    <source>
        <dbReference type="EMBL" id="PWZ00045.1"/>
    </source>
</evidence>